<keyword evidence="8" id="KW-1185">Reference proteome</keyword>
<evidence type="ECO:0000256" key="3">
    <source>
        <dbReference type="ARBA" id="ARBA00022801"/>
    </source>
</evidence>
<evidence type="ECO:0000259" key="5">
    <source>
        <dbReference type="Pfam" id="PF08071"/>
    </source>
</evidence>
<dbReference type="PROSITE" id="PS00528">
    <property type="entry name" value="RIBOSOMAL_S4E"/>
    <property type="match status" value="1"/>
</dbReference>
<evidence type="ECO:0000313" key="7">
    <source>
        <dbReference type="EMBL" id="KAF9590613.1"/>
    </source>
</evidence>
<name>A0A835H2Y4_9MAGN</name>
<dbReference type="InterPro" id="IPR013843">
    <property type="entry name" value="Ribosomal_eS4_N"/>
</dbReference>
<accession>A0A835H2Y4</accession>
<evidence type="ECO:0000256" key="2">
    <source>
        <dbReference type="ARBA" id="ARBA00022723"/>
    </source>
</evidence>
<dbReference type="GO" id="GO:0022627">
    <property type="term" value="C:cytosolic small ribosomal subunit"/>
    <property type="evidence" value="ECO:0007669"/>
    <property type="project" value="TreeGrafter"/>
</dbReference>
<dbReference type="InterPro" id="IPR029052">
    <property type="entry name" value="Metallo-depent_PP-like"/>
</dbReference>
<dbReference type="InterPro" id="IPR000876">
    <property type="entry name" value="Ribosomal_eS4"/>
</dbReference>
<dbReference type="SUPFAM" id="SSF56300">
    <property type="entry name" value="Metallo-dependent phosphatases"/>
    <property type="match status" value="1"/>
</dbReference>
<protein>
    <recommendedName>
        <fullName evidence="1">protein-serine/threonine phosphatase</fullName>
        <ecNumber evidence="1">3.1.3.16</ecNumber>
    </recommendedName>
</protein>
<dbReference type="Proteomes" id="UP000631114">
    <property type="component" value="Unassembled WGS sequence"/>
</dbReference>
<dbReference type="InterPro" id="IPR036986">
    <property type="entry name" value="S4_RNA-bd_sf"/>
</dbReference>
<gene>
    <name evidence="7" type="ORF">IFM89_035931</name>
</gene>
<dbReference type="GO" id="GO:0003723">
    <property type="term" value="F:RNA binding"/>
    <property type="evidence" value="ECO:0007669"/>
    <property type="project" value="InterPro"/>
</dbReference>
<keyword evidence="3" id="KW-0378">Hydrolase</keyword>
<dbReference type="PANTHER" id="PTHR11581">
    <property type="entry name" value="30S/40S RIBOSOMAL PROTEIN S4"/>
    <property type="match status" value="1"/>
</dbReference>
<comment type="caution">
    <text evidence="7">The sequence shown here is derived from an EMBL/GenBank/DDBJ whole genome shotgun (WGS) entry which is preliminary data.</text>
</comment>
<keyword evidence="2" id="KW-0479">Metal-binding</keyword>
<evidence type="ECO:0000256" key="1">
    <source>
        <dbReference type="ARBA" id="ARBA00013081"/>
    </source>
</evidence>
<keyword evidence="4" id="KW-0464">Manganese</keyword>
<dbReference type="InterPro" id="IPR018199">
    <property type="entry name" value="Ribosomal_eS4_N_CS"/>
</dbReference>
<dbReference type="PANTHER" id="PTHR11581:SF0">
    <property type="entry name" value="SMALL RIBOSOMAL SUBUNIT PROTEIN ES4"/>
    <property type="match status" value="1"/>
</dbReference>
<dbReference type="EMBL" id="JADFTS010000009">
    <property type="protein sequence ID" value="KAF9590613.1"/>
    <property type="molecule type" value="Genomic_DNA"/>
</dbReference>
<dbReference type="GO" id="GO:0004722">
    <property type="term" value="F:protein serine/threonine phosphatase activity"/>
    <property type="evidence" value="ECO:0007669"/>
    <property type="project" value="UniProtKB-EC"/>
</dbReference>
<dbReference type="Gene3D" id="3.10.290.10">
    <property type="entry name" value="RNA-binding S4 domain"/>
    <property type="match status" value="1"/>
</dbReference>
<dbReference type="AlphaFoldDB" id="A0A835H2Y4"/>
<dbReference type="GO" id="GO:0006412">
    <property type="term" value="P:translation"/>
    <property type="evidence" value="ECO:0007669"/>
    <property type="project" value="InterPro"/>
</dbReference>
<dbReference type="GO" id="GO:0003735">
    <property type="term" value="F:structural constituent of ribosome"/>
    <property type="evidence" value="ECO:0007669"/>
    <property type="project" value="InterPro"/>
</dbReference>
<dbReference type="OrthoDB" id="1693348at2759"/>
<dbReference type="EC" id="3.1.3.16" evidence="1"/>
<sequence>MMTMEGMLERAVVDDIIRRLLEGKVGLGGIKQVQLSEAEIRQLCVNARHLFLSQPNLFDLRAPIKICGDIHEFKYLAVRVFGYKFTEYLVLSEFCASSSREFCPSACLAEEEKLSTYNNMARGLKKHLKRLNAPHHWMLDKLGGAFAPKPSSVPLKNREVLAFDSHPAKQHTEVSRFMQSTYREVVAIRSRGIF</sequence>
<organism evidence="7 8">
    <name type="scientific">Coptis chinensis</name>
    <dbReference type="NCBI Taxonomy" id="261450"/>
    <lineage>
        <taxon>Eukaryota</taxon>
        <taxon>Viridiplantae</taxon>
        <taxon>Streptophyta</taxon>
        <taxon>Embryophyta</taxon>
        <taxon>Tracheophyta</taxon>
        <taxon>Spermatophyta</taxon>
        <taxon>Magnoliopsida</taxon>
        <taxon>Ranunculales</taxon>
        <taxon>Ranunculaceae</taxon>
        <taxon>Coptidoideae</taxon>
        <taxon>Coptis</taxon>
    </lineage>
</organism>
<dbReference type="Pfam" id="PF08071">
    <property type="entry name" value="RS4NT"/>
    <property type="match status" value="1"/>
</dbReference>
<dbReference type="GO" id="GO:0046872">
    <property type="term" value="F:metal ion binding"/>
    <property type="evidence" value="ECO:0007669"/>
    <property type="project" value="UniProtKB-KW"/>
</dbReference>
<dbReference type="Pfam" id="PF16891">
    <property type="entry name" value="STPPase_N"/>
    <property type="match status" value="1"/>
</dbReference>
<evidence type="ECO:0000259" key="6">
    <source>
        <dbReference type="Pfam" id="PF16891"/>
    </source>
</evidence>
<feature type="domain" description="Serine-threonine protein phosphatase N-terminal" evidence="6">
    <location>
        <begin position="13"/>
        <end position="60"/>
    </location>
</feature>
<feature type="domain" description="Small ribosomal subunit protein eS4 N-terminal" evidence="5">
    <location>
        <begin position="122"/>
        <end position="152"/>
    </location>
</feature>
<dbReference type="Gene3D" id="3.60.21.10">
    <property type="match status" value="1"/>
</dbReference>
<reference evidence="7 8" key="1">
    <citation type="submission" date="2020-10" db="EMBL/GenBank/DDBJ databases">
        <title>The Coptis chinensis genome and diversification of protoberbering-type alkaloids.</title>
        <authorList>
            <person name="Wang B."/>
            <person name="Shu S."/>
            <person name="Song C."/>
            <person name="Liu Y."/>
        </authorList>
    </citation>
    <scope>NUCLEOTIDE SEQUENCE [LARGE SCALE GENOMIC DNA]</scope>
    <source>
        <strain evidence="7">HL-2020</strain>
        <tissue evidence="7">Leaf</tissue>
    </source>
</reference>
<evidence type="ECO:0000313" key="8">
    <source>
        <dbReference type="Proteomes" id="UP000631114"/>
    </source>
</evidence>
<evidence type="ECO:0000256" key="4">
    <source>
        <dbReference type="ARBA" id="ARBA00023211"/>
    </source>
</evidence>
<proteinExistence type="predicted"/>
<dbReference type="InterPro" id="IPR031675">
    <property type="entry name" value="STPPase_N"/>
</dbReference>